<dbReference type="EMBL" id="JAPNKA010000001">
    <property type="protein sequence ID" value="MCY1075588.1"/>
    <property type="molecule type" value="Genomic_DNA"/>
</dbReference>
<keyword evidence="3" id="KW-1185">Reference proteome</keyword>
<evidence type="ECO:0000313" key="2">
    <source>
        <dbReference type="EMBL" id="MCY1075588.1"/>
    </source>
</evidence>
<dbReference type="SMART" id="SM00858">
    <property type="entry name" value="SAF"/>
    <property type="match status" value="2"/>
</dbReference>
<evidence type="ECO:0000313" key="3">
    <source>
        <dbReference type="Proteomes" id="UP001207654"/>
    </source>
</evidence>
<dbReference type="Pfam" id="PF08666">
    <property type="entry name" value="SAF"/>
    <property type="match status" value="1"/>
</dbReference>
<dbReference type="InterPro" id="IPR013974">
    <property type="entry name" value="SAF"/>
</dbReference>
<comment type="caution">
    <text evidence="2">The sequence shown here is derived from an EMBL/GenBank/DDBJ whole genome shotgun (WGS) entry which is preliminary data.</text>
</comment>
<evidence type="ECO:0000259" key="1">
    <source>
        <dbReference type="SMART" id="SM00858"/>
    </source>
</evidence>
<name>A0ABT4A1S1_9BACT</name>
<reference evidence="2 3" key="1">
    <citation type="submission" date="2022-11" db="EMBL/GenBank/DDBJ databases">
        <title>Minimal conservation of predation-associated metabolite biosynthetic gene clusters underscores biosynthetic potential of Myxococcota including descriptions for ten novel species: Archangium lansinium sp. nov., Myxococcus landrumus sp. nov., Nannocystis bai.</title>
        <authorList>
            <person name="Ahearne A."/>
            <person name="Stevens C."/>
            <person name="Phillips K."/>
        </authorList>
    </citation>
    <scope>NUCLEOTIDE SEQUENCE [LARGE SCALE GENOMIC DNA]</scope>
    <source>
        <strain evidence="2 3">MIWBW</strain>
    </source>
</reference>
<dbReference type="CDD" id="cd11614">
    <property type="entry name" value="SAF_CpaB_FlgA_like"/>
    <property type="match status" value="1"/>
</dbReference>
<feature type="domain" description="SAF" evidence="1">
    <location>
        <begin position="41"/>
        <end position="105"/>
    </location>
</feature>
<accession>A0ABT4A1S1</accession>
<proteinExistence type="predicted"/>
<dbReference type="RefSeq" id="WP_267534514.1">
    <property type="nucleotide sequence ID" value="NZ_JAPNKA010000001.1"/>
</dbReference>
<dbReference type="Proteomes" id="UP001207654">
    <property type="component" value="Unassembled WGS sequence"/>
</dbReference>
<organism evidence="2 3">
    <name type="scientific">Archangium lansingense</name>
    <dbReference type="NCBI Taxonomy" id="2995310"/>
    <lineage>
        <taxon>Bacteria</taxon>
        <taxon>Pseudomonadati</taxon>
        <taxon>Myxococcota</taxon>
        <taxon>Myxococcia</taxon>
        <taxon>Myxococcales</taxon>
        <taxon>Cystobacterineae</taxon>
        <taxon>Archangiaceae</taxon>
        <taxon>Archangium</taxon>
    </lineage>
</organism>
<feature type="domain" description="SAF" evidence="1">
    <location>
        <begin position="165"/>
        <end position="229"/>
    </location>
</feature>
<gene>
    <name evidence="2" type="ORF">OV287_13975</name>
</gene>
<sequence>MRSFLLGALIGLVVSCAGVGLLAARTIPKRMEDARYGWALKPILTLTREVAVGEKLTDEDLTEIRIPEKFILESFVQPADRRAVVGRAVTLGMVKGDVLAWSAFSQQDSRERVRACIADGRTAYQEAGARARDAAIQDFSQRSGLPPSSPPPPVPAFKFDAKGLTPVVVVTQQVKEGDRIPASALEVRRMPRALVTPSLVSGDALEAVAGAVAVVPMEPGDTLRWQFLDDPEQPRSTGACQLQVSSAADKARANVARARAEAFFGVAKEGR</sequence>
<protein>
    <submittedName>
        <fullName evidence="2">SAF domain-containing protein</fullName>
    </submittedName>
</protein>
<dbReference type="PROSITE" id="PS51257">
    <property type="entry name" value="PROKAR_LIPOPROTEIN"/>
    <property type="match status" value="1"/>
</dbReference>